<gene>
    <name evidence="4" type="ORF">SDC9_65329</name>
</gene>
<reference evidence="4" key="1">
    <citation type="submission" date="2019-08" db="EMBL/GenBank/DDBJ databases">
        <authorList>
            <person name="Kucharzyk K."/>
            <person name="Murdoch R.W."/>
            <person name="Higgins S."/>
            <person name="Loffler F."/>
        </authorList>
    </citation>
    <scope>NUCLEOTIDE SEQUENCE</scope>
</reference>
<feature type="domain" description="NodB homology" evidence="3">
    <location>
        <begin position="61"/>
        <end position="153"/>
    </location>
</feature>
<name>A0A644XT34_9ZZZZ</name>
<organism evidence="4">
    <name type="scientific">bioreactor metagenome</name>
    <dbReference type="NCBI Taxonomy" id="1076179"/>
    <lineage>
        <taxon>unclassified sequences</taxon>
        <taxon>metagenomes</taxon>
        <taxon>ecological metagenomes</taxon>
    </lineage>
</organism>
<keyword evidence="2" id="KW-0732">Signal</keyword>
<dbReference type="EMBL" id="VSSQ01003076">
    <property type="protein sequence ID" value="MPM18911.1"/>
    <property type="molecule type" value="Genomic_DNA"/>
</dbReference>
<dbReference type="GO" id="GO:0005576">
    <property type="term" value="C:extracellular region"/>
    <property type="evidence" value="ECO:0007669"/>
    <property type="project" value="UniProtKB-SubCell"/>
</dbReference>
<sequence length="398" mass="47342">MKNDVPCLMYHSVGVVNPKWHWNYLTCPYEVFENQLSILKKLSYTTVSLNELYNYMMYGIKLPKRSIVITFDDGYLDNWVFAYPILKKYGFCATVFVNPDFVEKSDCVRKRLDQVNYITELQIDGYLSWNEIKIMEEDAVIFAESHALTHTWYPINNKIIDYRHPGDNYIWMTWNDYRDNKPFLQIDKPELIKYGQPIYEYEKSLLSKRYFPNSSLDNLLTEYVNNNGGINFFKNSDWKLILDNISKSFTSDNSNTGEYESFDDYKCRIAYELEYTKKEIERRINKTVSFLCWPGGSGSKLGLGIAEELGYKFFNSAKDLTVRERRKLRNSYNVKSNRVSRFAPVFYFNGKENFNSKIIYSSGIYFFLHILSDKYRGIFKLLFRLIQMSYKKWYEKSL</sequence>
<dbReference type="CDD" id="cd10969">
    <property type="entry name" value="CE4_Ecf1_like_5s"/>
    <property type="match status" value="1"/>
</dbReference>
<proteinExistence type="predicted"/>
<protein>
    <recommendedName>
        <fullName evidence="3">NodB homology domain-containing protein</fullName>
    </recommendedName>
</protein>
<dbReference type="InterPro" id="IPR051398">
    <property type="entry name" value="Polysacch_Deacetylase"/>
</dbReference>
<dbReference type="InterPro" id="IPR002509">
    <property type="entry name" value="NODB_dom"/>
</dbReference>
<dbReference type="SUPFAM" id="SSF88713">
    <property type="entry name" value="Glycoside hydrolase/deacetylase"/>
    <property type="match status" value="1"/>
</dbReference>
<dbReference type="PANTHER" id="PTHR34216:SF3">
    <property type="entry name" value="POLY-BETA-1,6-N-ACETYL-D-GLUCOSAMINE N-DEACETYLASE"/>
    <property type="match status" value="1"/>
</dbReference>
<dbReference type="PANTHER" id="PTHR34216">
    <property type="match status" value="1"/>
</dbReference>
<dbReference type="Gene3D" id="3.20.20.370">
    <property type="entry name" value="Glycoside hydrolase/deacetylase"/>
    <property type="match status" value="1"/>
</dbReference>
<dbReference type="AlphaFoldDB" id="A0A644XT34"/>
<evidence type="ECO:0000313" key="4">
    <source>
        <dbReference type="EMBL" id="MPM18911.1"/>
    </source>
</evidence>
<comment type="subcellular location">
    <subcellularLocation>
        <location evidence="1">Secreted</location>
    </subcellularLocation>
</comment>
<evidence type="ECO:0000259" key="3">
    <source>
        <dbReference type="Pfam" id="PF01522"/>
    </source>
</evidence>
<evidence type="ECO:0000256" key="1">
    <source>
        <dbReference type="ARBA" id="ARBA00004613"/>
    </source>
</evidence>
<evidence type="ECO:0000256" key="2">
    <source>
        <dbReference type="ARBA" id="ARBA00022729"/>
    </source>
</evidence>
<dbReference type="GO" id="GO:0005975">
    <property type="term" value="P:carbohydrate metabolic process"/>
    <property type="evidence" value="ECO:0007669"/>
    <property type="project" value="InterPro"/>
</dbReference>
<accession>A0A644XT34</accession>
<dbReference type="InterPro" id="IPR011330">
    <property type="entry name" value="Glyco_hydro/deAcase_b/a-brl"/>
</dbReference>
<comment type="caution">
    <text evidence="4">The sequence shown here is derived from an EMBL/GenBank/DDBJ whole genome shotgun (WGS) entry which is preliminary data.</text>
</comment>
<dbReference type="GO" id="GO:0016810">
    <property type="term" value="F:hydrolase activity, acting on carbon-nitrogen (but not peptide) bonds"/>
    <property type="evidence" value="ECO:0007669"/>
    <property type="project" value="InterPro"/>
</dbReference>
<dbReference type="Pfam" id="PF01522">
    <property type="entry name" value="Polysacc_deac_1"/>
    <property type="match status" value="1"/>
</dbReference>